<name>A0A161K616_9ZZZZ</name>
<dbReference type="Gene3D" id="3.20.20.30">
    <property type="entry name" value="Luciferase-like domain"/>
    <property type="match status" value="1"/>
</dbReference>
<dbReference type="PANTHER" id="PTHR43244">
    <property type="match status" value="1"/>
</dbReference>
<dbReference type="NCBIfam" id="TIGR03620">
    <property type="entry name" value="F420_MSMEG_4141"/>
    <property type="match status" value="1"/>
</dbReference>
<organism evidence="3">
    <name type="scientific">hydrothermal vent metagenome</name>
    <dbReference type="NCBI Taxonomy" id="652676"/>
    <lineage>
        <taxon>unclassified sequences</taxon>
        <taxon>metagenomes</taxon>
        <taxon>ecological metagenomes</taxon>
    </lineage>
</organism>
<feature type="domain" description="Luciferase-like" evidence="2">
    <location>
        <begin position="12"/>
        <end position="123"/>
    </location>
</feature>
<dbReference type="InterPro" id="IPR011251">
    <property type="entry name" value="Luciferase-like_dom"/>
</dbReference>
<dbReference type="PANTHER" id="PTHR43244:SF1">
    <property type="entry name" value="5,10-METHYLENETETRAHYDROMETHANOPTERIN REDUCTASE"/>
    <property type="match status" value="1"/>
</dbReference>
<gene>
    <name evidence="3" type="ORF">MGWOODY_XGa1008</name>
</gene>
<dbReference type="Pfam" id="PF00296">
    <property type="entry name" value="Bac_luciferase"/>
    <property type="match status" value="1"/>
</dbReference>
<keyword evidence="1" id="KW-0560">Oxidoreductase</keyword>
<dbReference type="InterPro" id="IPR050564">
    <property type="entry name" value="F420-G6PD/mer"/>
</dbReference>
<proteinExistence type="predicted"/>
<evidence type="ECO:0000313" key="3">
    <source>
        <dbReference type="EMBL" id="CUS50112.1"/>
    </source>
</evidence>
<reference evidence="3" key="1">
    <citation type="submission" date="2015-10" db="EMBL/GenBank/DDBJ databases">
        <authorList>
            <person name="Gilbert D.G."/>
        </authorList>
    </citation>
    <scope>NUCLEOTIDE SEQUENCE</scope>
</reference>
<protein>
    <submittedName>
        <fullName evidence="3">Coenzyme F420-dependent N5,N10-methylene tetrahydromethanopterin reductase and related flavin-dependent oxidoreductases</fullName>
    </submittedName>
</protein>
<dbReference type="EMBL" id="CZRL01000010">
    <property type="protein sequence ID" value="CUS50112.1"/>
    <property type="molecule type" value="Genomic_DNA"/>
</dbReference>
<dbReference type="GO" id="GO:0016705">
    <property type="term" value="F:oxidoreductase activity, acting on paired donors, with incorporation or reduction of molecular oxygen"/>
    <property type="evidence" value="ECO:0007669"/>
    <property type="project" value="InterPro"/>
</dbReference>
<dbReference type="InterPro" id="IPR036661">
    <property type="entry name" value="Luciferase-like_sf"/>
</dbReference>
<dbReference type="InterPro" id="IPR019922">
    <property type="entry name" value="Lucif-like_OxRdatse_MSMEG_4141"/>
</dbReference>
<accession>A0A161K616</accession>
<evidence type="ECO:0000256" key="1">
    <source>
        <dbReference type="ARBA" id="ARBA00023002"/>
    </source>
</evidence>
<dbReference type="SUPFAM" id="SSF51679">
    <property type="entry name" value="Bacterial luciferase-like"/>
    <property type="match status" value="1"/>
</dbReference>
<sequence length="286" mass="31567">MDLGRLGVWYAADKLTPVQWRRFVQKVESLNYGTLWYSEARGFESMALGSFLLAQTETICIGSSIANIYARDAYASRQGLHTLSAVSDNRFVLGLGVSHVPLVEQIRGHTYTKPLATMRTYLEKLYSEADGGGTWPVVLAALGPKMLALSAELTRGAIPYNVTPEHTASAKSILGADKWLAVEQKVCLEKSPSEARALARRELERYLGLPNYRQCWHNLGFSEADLDNGGSDRFIDAMVVWGNEDKIQQRLDEHFDAGATHVCIQPVHTPDDLDAAEKTLEALAPG</sequence>
<dbReference type="AlphaFoldDB" id="A0A161K616"/>
<evidence type="ECO:0000259" key="2">
    <source>
        <dbReference type="Pfam" id="PF00296"/>
    </source>
</evidence>